<gene>
    <name evidence="2" type="ORF">DV706_05885</name>
</gene>
<dbReference type="PANTHER" id="PTHR43861:SF1">
    <property type="entry name" value="TRANS-ACONITATE 2-METHYLTRANSFERASE"/>
    <property type="match status" value="1"/>
</dbReference>
<proteinExistence type="predicted"/>
<dbReference type="SUPFAM" id="SSF53335">
    <property type="entry name" value="S-adenosyl-L-methionine-dependent methyltransferases"/>
    <property type="match status" value="1"/>
</dbReference>
<dbReference type="AlphaFoldDB" id="A0A4D6HLX4"/>
<feature type="domain" description="Methyltransferase" evidence="1">
    <location>
        <begin position="42"/>
        <end position="152"/>
    </location>
</feature>
<dbReference type="Pfam" id="PF13847">
    <property type="entry name" value="Methyltransf_31"/>
    <property type="match status" value="1"/>
</dbReference>
<name>A0A4D6HLX4_9EURY</name>
<accession>A0A4D6HLX4</accession>
<dbReference type="InterPro" id="IPR029063">
    <property type="entry name" value="SAM-dependent_MTases_sf"/>
</dbReference>
<dbReference type="InterPro" id="IPR025714">
    <property type="entry name" value="Methyltranfer_dom"/>
</dbReference>
<dbReference type="GO" id="GO:0032259">
    <property type="term" value="P:methylation"/>
    <property type="evidence" value="ECO:0007669"/>
    <property type="project" value="UniProtKB-KW"/>
</dbReference>
<dbReference type="Gene3D" id="3.40.50.150">
    <property type="entry name" value="Vaccinia Virus protein VP39"/>
    <property type="match status" value="1"/>
</dbReference>
<keyword evidence="2" id="KW-0489">Methyltransferase</keyword>
<dbReference type="KEGG" id="nbg:DV706_05885"/>
<evidence type="ECO:0000259" key="1">
    <source>
        <dbReference type="Pfam" id="PF13847"/>
    </source>
</evidence>
<reference evidence="2 3" key="1">
    <citation type="journal article" date="2019" name="Nat. Commun.">
        <title>A new type of DNA phosphorothioation-based antiviral system in archaea.</title>
        <authorList>
            <person name="Xiong L."/>
            <person name="Liu S."/>
            <person name="Chen S."/>
            <person name="Xiao Y."/>
            <person name="Zhu B."/>
            <person name="Gao Y."/>
            <person name="Zhang Y."/>
            <person name="Chen B."/>
            <person name="Luo J."/>
            <person name="Deng Z."/>
            <person name="Chen X."/>
            <person name="Wang L."/>
            <person name="Chen S."/>
        </authorList>
    </citation>
    <scope>NUCLEOTIDE SEQUENCE [LARGE SCALE GENOMIC DNA]</scope>
    <source>
        <strain evidence="2 3">JCM 10635</strain>
    </source>
</reference>
<keyword evidence="2" id="KW-0808">Transferase</keyword>
<evidence type="ECO:0000313" key="2">
    <source>
        <dbReference type="EMBL" id="QCC54062.1"/>
    </source>
</evidence>
<dbReference type="EMBL" id="CP031305">
    <property type="protein sequence ID" value="QCC54062.1"/>
    <property type="molecule type" value="Genomic_DNA"/>
</dbReference>
<dbReference type="Proteomes" id="UP000296822">
    <property type="component" value="Chromosome"/>
</dbReference>
<dbReference type="PANTHER" id="PTHR43861">
    <property type="entry name" value="TRANS-ACONITATE 2-METHYLTRANSFERASE-RELATED"/>
    <property type="match status" value="1"/>
</dbReference>
<dbReference type="GeneID" id="39850772"/>
<dbReference type="GO" id="GO:0008168">
    <property type="term" value="F:methyltransferase activity"/>
    <property type="evidence" value="ECO:0007669"/>
    <property type="project" value="UniProtKB-KW"/>
</dbReference>
<protein>
    <submittedName>
        <fullName evidence="2">Class I SAM-dependent methyltransferase</fullName>
    </submittedName>
</protein>
<evidence type="ECO:0000313" key="3">
    <source>
        <dbReference type="Proteomes" id="UP000296822"/>
    </source>
</evidence>
<organism evidence="2 3">
    <name type="scientific">Natronorubrum bangense</name>
    <dbReference type="NCBI Taxonomy" id="61858"/>
    <lineage>
        <taxon>Archaea</taxon>
        <taxon>Methanobacteriati</taxon>
        <taxon>Methanobacteriota</taxon>
        <taxon>Stenosarchaea group</taxon>
        <taxon>Halobacteria</taxon>
        <taxon>Halobacteriales</taxon>
        <taxon>Natrialbaceae</taxon>
        <taxon>Natronorubrum</taxon>
    </lineage>
</organism>
<sequence length="218" mass="24514">MDWDEFYRNADYDRCIYLRGEAMVDYLERFLERFGPFERVASVGCGPGGVLFALASRYPDTEFHGIDISEQVVADNRERAAERGLENLTFAVDALPALETDERFDLVYSAATLFFVPDTAAAVADLYAHVADGGYLVINYPDPECPARFDQWLEGRRREAFDLVLAGENVLSSADIRECCDTEPRDYWDAVDAAEDESFLVAKTPMVYLEKSGTAPEL</sequence>
<dbReference type="RefSeq" id="WP_006066042.1">
    <property type="nucleotide sequence ID" value="NZ_CP031305.1"/>
</dbReference>
<dbReference type="CDD" id="cd02440">
    <property type="entry name" value="AdoMet_MTases"/>
    <property type="match status" value="1"/>
</dbReference>